<dbReference type="Pfam" id="PF11209">
    <property type="entry name" value="LmeA"/>
    <property type="match status" value="1"/>
</dbReference>
<evidence type="ECO:0008006" key="3">
    <source>
        <dbReference type="Google" id="ProtNLM"/>
    </source>
</evidence>
<evidence type="ECO:0000313" key="1">
    <source>
        <dbReference type="EMBL" id="CUR34626.1"/>
    </source>
</evidence>
<keyword evidence="2" id="KW-1185">Reference proteome</keyword>
<accession>A0A1J1LRJ8</accession>
<sequence length="256" mass="28199">MGIAMGLMQASRKPLIGTLLSTAVQLWLRSQVDTIDRLELSIKGSNRSLLSGHIPQVSVSAEKAIYQGLHLTQVQLQGSEIRFNLAQVLKGQSLHLLEAFFVTGNLQLNESDLNASLKSPMLTEALNEFVLSLLRSMTGNPVMDSCALQSEQAHSWVNSVLQIQDTQMALETDHLVLTAKLLFDSGELLPFQLKTGLELASSHELRFVQPQVKIHTLNTEFQFSHHTIDLGSDITIQDLVLSPGKLEINATLKVNP</sequence>
<dbReference type="Proteomes" id="UP000184315">
    <property type="component" value="Unassembled WGS sequence"/>
</dbReference>
<proteinExistence type="predicted"/>
<dbReference type="STRING" id="671072.PL9214650065"/>
<protein>
    <recommendedName>
        <fullName evidence="3">DUF2993 domain-containing protein</fullName>
    </recommendedName>
</protein>
<organism evidence="1 2">
    <name type="scientific">Planktothrix tepida PCC 9214</name>
    <dbReference type="NCBI Taxonomy" id="671072"/>
    <lineage>
        <taxon>Bacteria</taxon>
        <taxon>Bacillati</taxon>
        <taxon>Cyanobacteriota</taxon>
        <taxon>Cyanophyceae</taxon>
        <taxon>Oscillatoriophycideae</taxon>
        <taxon>Oscillatoriales</taxon>
        <taxon>Microcoleaceae</taxon>
        <taxon>Planktothrix</taxon>
    </lineage>
</organism>
<dbReference type="AlphaFoldDB" id="A0A1J1LRJ8"/>
<dbReference type="OrthoDB" id="460303at2"/>
<name>A0A1J1LRJ8_9CYAN</name>
<dbReference type="EMBL" id="CZDF01000172">
    <property type="protein sequence ID" value="CUR34626.1"/>
    <property type="molecule type" value="Genomic_DNA"/>
</dbReference>
<reference evidence="2" key="1">
    <citation type="submission" date="2015-10" db="EMBL/GenBank/DDBJ databases">
        <authorList>
            <person name="Regsiter A."/>
            <person name="william w."/>
        </authorList>
    </citation>
    <scope>NUCLEOTIDE SEQUENCE [LARGE SCALE GENOMIC DNA]</scope>
</reference>
<evidence type="ECO:0000313" key="2">
    <source>
        <dbReference type="Proteomes" id="UP000184315"/>
    </source>
</evidence>
<gene>
    <name evidence="1" type="ORF">PL9214650065</name>
</gene>
<dbReference type="InterPro" id="IPR021373">
    <property type="entry name" value="DUF2993"/>
</dbReference>
<dbReference type="RefSeq" id="WP_083580151.1">
    <property type="nucleotide sequence ID" value="NZ_LN889813.1"/>
</dbReference>